<sequence length="143" mass="16901">MKKTIIVALLSFFFIQVQAQVKYLKDEAATQDLSKKVTQLFLENKISTSFSELILYWPLPKNEVDALEEKTIKYLNLIEERFGKPIGLLKISNEKIADIAIRETYLIRYENTAIRLKFTYYKNNNGWILNAFKWDDSFTEEFK</sequence>
<dbReference type="EMBL" id="PQVF01000008">
    <property type="protein sequence ID" value="POY35980.1"/>
    <property type="molecule type" value="Genomic_DNA"/>
</dbReference>
<organism evidence="2 3">
    <name type="scientific">Solitalea longa</name>
    <dbReference type="NCBI Taxonomy" id="2079460"/>
    <lineage>
        <taxon>Bacteria</taxon>
        <taxon>Pseudomonadati</taxon>
        <taxon>Bacteroidota</taxon>
        <taxon>Sphingobacteriia</taxon>
        <taxon>Sphingobacteriales</taxon>
        <taxon>Sphingobacteriaceae</taxon>
        <taxon>Solitalea</taxon>
    </lineage>
</organism>
<evidence type="ECO:0000256" key="1">
    <source>
        <dbReference type="SAM" id="SignalP"/>
    </source>
</evidence>
<evidence type="ECO:0000313" key="2">
    <source>
        <dbReference type="EMBL" id="POY35980.1"/>
    </source>
</evidence>
<protein>
    <recommendedName>
        <fullName evidence="4">DUF4878 domain-containing protein</fullName>
    </recommendedName>
</protein>
<feature type="signal peptide" evidence="1">
    <location>
        <begin position="1"/>
        <end position="19"/>
    </location>
</feature>
<comment type="caution">
    <text evidence="2">The sequence shown here is derived from an EMBL/GenBank/DDBJ whole genome shotgun (WGS) entry which is preliminary data.</text>
</comment>
<accession>A0A2S5A059</accession>
<feature type="chain" id="PRO_5015393032" description="DUF4878 domain-containing protein" evidence="1">
    <location>
        <begin position="20"/>
        <end position="143"/>
    </location>
</feature>
<dbReference type="AlphaFoldDB" id="A0A2S5A059"/>
<keyword evidence="3" id="KW-1185">Reference proteome</keyword>
<dbReference type="RefSeq" id="WP_103789443.1">
    <property type="nucleotide sequence ID" value="NZ_PQVF01000008.1"/>
</dbReference>
<name>A0A2S5A059_9SPHI</name>
<reference evidence="2 3" key="1">
    <citation type="submission" date="2018-01" db="EMBL/GenBank/DDBJ databases">
        <authorList>
            <person name="Gaut B.S."/>
            <person name="Morton B.R."/>
            <person name="Clegg M.T."/>
            <person name="Duvall M.R."/>
        </authorList>
    </citation>
    <scope>NUCLEOTIDE SEQUENCE [LARGE SCALE GENOMIC DNA]</scope>
    <source>
        <strain evidence="2 3">HR-AV</strain>
    </source>
</reference>
<dbReference type="OrthoDB" id="1367364at2"/>
<evidence type="ECO:0008006" key="4">
    <source>
        <dbReference type="Google" id="ProtNLM"/>
    </source>
</evidence>
<proteinExistence type="predicted"/>
<dbReference type="Proteomes" id="UP000236893">
    <property type="component" value="Unassembled WGS sequence"/>
</dbReference>
<keyword evidence="1" id="KW-0732">Signal</keyword>
<evidence type="ECO:0000313" key="3">
    <source>
        <dbReference type="Proteomes" id="UP000236893"/>
    </source>
</evidence>
<gene>
    <name evidence="2" type="ORF">C3K47_12300</name>
</gene>